<proteinExistence type="predicted"/>
<name>A0ABR4A7L2_9LECA</name>
<reference evidence="1 2" key="1">
    <citation type="submission" date="2024-09" db="EMBL/GenBank/DDBJ databases">
        <title>Rethinking Asexuality: The Enigmatic Case of Functional Sexual Genes in Lepraria (Stereocaulaceae).</title>
        <authorList>
            <person name="Doellman M."/>
            <person name="Sun Y."/>
            <person name="Barcenas-Pena A."/>
            <person name="Lumbsch H.T."/>
            <person name="Grewe F."/>
        </authorList>
    </citation>
    <scope>NUCLEOTIDE SEQUENCE [LARGE SCALE GENOMIC DNA]</scope>
    <source>
        <strain evidence="1 2">Mercado 3170</strain>
    </source>
</reference>
<sequence>MSSRNLELLVLAFLRANNISIPQYLKGTSKVPPPFPRVPERAVLRSPKLEEVNFFGDTNVRTTDTDFERAKILQCYYRDIPLRRSTIERKVPGQPIEKEGGYWDHIGW</sequence>
<dbReference type="EMBL" id="JBEFKJ010000021">
    <property type="protein sequence ID" value="KAL2040382.1"/>
    <property type="molecule type" value="Genomic_DNA"/>
</dbReference>
<evidence type="ECO:0000313" key="1">
    <source>
        <dbReference type="EMBL" id="KAL2040382.1"/>
    </source>
</evidence>
<evidence type="ECO:0000313" key="2">
    <source>
        <dbReference type="Proteomes" id="UP001590950"/>
    </source>
</evidence>
<comment type="caution">
    <text evidence="1">The sequence shown here is derived from an EMBL/GenBank/DDBJ whole genome shotgun (WGS) entry which is preliminary data.</text>
</comment>
<organism evidence="1 2">
    <name type="scientific">Stereocaulon virgatum</name>
    <dbReference type="NCBI Taxonomy" id="373712"/>
    <lineage>
        <taxon>Eukaryota</taxon>
        <taxon>Fungi</taxon>
        <taxon>Dikarya</taxon>
        <taxon>Ascomycota</taxon>
        <taxon>Pezizomycotina</taxon>
        <taxon>Lecanoromycetes</taxon>
        <taxon>OSLEUM clade</taxon>
        <taxon>Lecanoromycetidae</taxon>
        <taxon>Lecanorales</taxon>
        <taxon>Lecanorineae</taxon>
        <taxon>Stereocaulaceae</taxon>
        <taxon>Stereocaulon</taxon>
    </lineage>
</organism>
<accession>A0ABR4A7L2</accession>
<dbReference type="Proteomes" id="UP001590950">
    <property type="component" value="Unassembled WGS sequence"/>
</dbReference>
<keyword evidence="2" id="KW-1185">Reference proteome</keyword>
<gene>
    <name evidence="1" type="ORF">N7G274_006825</name>
</gene>
<protein>
    <submittedName>
        <fullName evidence="1">Uncharacterized protein</fullName>
    </submittedName>
</protein>